<dbReference type="InterPro" id="IPR044751">
    <property type="entry name" value="Ion_transp-like_CBS"/>
</dbReference>
<evidence type="ECO:0000256" key="3">
    <source>
        <dbReference type="ARBA" id="ARBA00022475"/>
    </source>
</evidence>
<dbReference type="Pfam" id="PF00571">
    <property type="entry name" value="CBS"/>
    <property type="match status" value="2"/>
</dbReference>
<evidence type="ECO:0000256" key="10">
    <source>
        <dbReference type="PROSITE-ProRule" id="PRU01193"/>
    </source>
</evidence>
<dbReference type="GO" id="GO:0050660">
    <property type="term" value="F:flavin adenine dinucleotide binding"/>
    <property type="evidence" value="ECO:0007669"/>
    <property type="project" value="InterPro"/>
</dbReference>
<evidence type="ECO:0000256" key="8">
    <source>
        <dbReference type="ARBA" id="ARBA00023136"/>
    </source>
</evidence>
<evidence type="ECO:0000259" key="13">
    <source>
        <dbReference type="PROSITE" id="PS51846"/>
    </source>
</evidence>
<evidence type="ECO:0000256" key="11">
    <source>
        <dbReference type="SAM" id="Phobius"/>
    </source>
</evidence>
<feature type="domain" description="CBS" evidence="12">
    <location>
        <begin position="184"/>
        <end position="245"/>
    </location>
</feature>
<keyword evidence="3" id="KW-1003">Cell membrane</keyword>
<evidence type="ECO:0000259" key="12">
    <source>
        <dbReference type="PROSITE" id="PS51371"/>
    </source>
</evidence>
<keyword evidence="7 9" id="KW-0129">CBS domain</keyword>
<keyword evidence="15" id="KW-1185">Reference proteome</keyword>
<keyword evidence="4 10" id="KW-0812">Transmembrane</keyword>
<dbReference type="InterPro" id="IPR036318">
    <property type="entry name" value="FAD-bd_PCMH-like_sf"/>
</dbReference>
<evidence type="ECO:0000256" key="7">
    <source>
        <dbReference type="ARBA" id="ARBA00023122"/>
    </source>
</evidence>
<dbReference type="InterPro" id="IPR002550">
    <property type="entry name" value="CNNM"/>
</dbReference>
<gene>
    <name evidence="14" type="ORF">DPM12_17945</name>
</gene>
<keyword evidence="5" id="KW-0677">Repeat</keyword>
<dbReference type="Gene3D" id="3.10.580.10">
    <property type="entry name" value="CBS-domain"/>
    <property type="match status" value="1"/>
</dbReference>
<dbReference type="Gene3D" id="3.30.465.10">
    <property type="match status" value="1"/>
</dbReference>
<protein>
    <recommendedName>
        <fullName evidence="16">HlyC/CorC family transporter</fullName>
    </recommendedName>
</protein>
<evidence type="ECO:0000256" key="6">
    <source>
        <dbReference type="ARBA" id="ARBA00022989"/>
    </source>
</evidence>
<comment type="similarity">
    <text evidence="2">Belongs to the UPF0053 family.</text>
</comment>
<evidence type="ECO:0000313" key="15">
    <source>
        <dbReference type="Proteomes" id="UP000250462"/>
    </source>
</evidence>
<feature type="transmembrane region" description="Helical" evidence="11">
    <location>
        <begin position="43"/>
        <end position="65"/>
    </location>
</feature>
<evidence type="ECO:0000256" key="9">
    <source>
        <dbReference type="PROSITE-ProRule" id="PRU00703"/>
    </source>
</evidence>
<dbReference type="PANTHER" id="PTHR22777">
    <property type="entry name" value="HEMOLYSIN-RELATED"/>
    <property type="match status" value="1"/>
</dbReference>
<comment type="subcellular location">
    <subcellularLocation>
        <location evidence="1">Cell membrane</location>
        <topology evidence="1">Multi-pass membrane protein</topology>
    </subcellularLocation>
</comment>
<evidence type="ECO:0000256" key="2">
    <source>
        <dbReference type="ARBA" id="ARBA00006337"/>
    </source>
</evidence>
<dbReference type="PROSITE" id="PS51371">
    <property type="entry name" value="CBS"/>
    <property type="match status" value="2"/>
</dbReference>
<accession>A0A329QF72</accession>
<evidence type="ECO:0000313" key="14">
    <source>
        <dbReference type="EMBL" id="RAW11017.1"/>
    </source>
</evidence>
<comment type="caution">
    <text evidence="14">The sequence shown here is derived from an EMBL/GenBank/DDBJ whole genome shotgun (WGS) entry which is preliminary data.</text>
</comment>
<dbReference type="OrthoDB" id="110231at2"/>
<evidence type="ECO:0008006" key="16">
    <source>
        <dbReference type="Google" id="ProtNLM"/>
    </source>
</evidence>
<dbReference type="Pfam" id="PF03471">
    <property type="entry name" value="CorC_HlyC"/>
    <property type="match status" value="1"/>
</dbReference>
<evidence type="ECO:0000256" key="1">
    <source>
        <dbReference type="ARBA" id="ARBA00004651"/>
    </source>
</evidence>
<evidence type="ECO:0000256" key="4">
    <source>
        <dbReference type="ARBA" id="ARBA00022692"/>
    </source>
</evidence>
<dbReference type="SMART" id="SM00116">
    <property type="entry name" value="CBS"/>
    <property type="match status" value="2"/>
</dbReference>
<dbReference type="FunFam" id="3.10.580.10:FF:000002">
    <property type="entry name" value="Magnesium/cobalt efflux protein CorC"/>
    <property type="match status" value="1"/>
</dbReference>
<feature type="transmembrane region" description="Helical" evidence="11">
    <location>
        <begin position="71"/>
        <end position="90"/>
    </location>
</feature>
<proteinExistence type="inferred from homology"/>
<reference evidence="14 15" key="1">
    <citation type="submission" date="2018-06" db="EMBL/GenBank/DDBJ databases">
        <title>Phytoactinopolyspora halophila sp. nov., a novel halophilic actinomycete isolated from a saline soil in China.</title>
        <authorList>
            <person name="Tang S.-K."/>
        </authorList>
    </citation>
    <scope>NUCLEOTIDE SEQUENCE [LARGE SCALE GENOMIC DNA]</scope>
    <source>
        <strain evidence="14 15">YIM 96934</strain>
    </source>
</reference>
<sequence length="412" mass="44258">MAEAALTTFSQSRAKNLAKDGRRGARSLVTLLADAAPALNTALLLRIAAEILAVAVVTVVCVGFFDAAWQGVVVAAAAMLIVSFVAIGVAPRTVGRQHAQSVALVMSGPLLTLTRVLGPLPKLLILLGNALTPGKGFREGPFATEAELRELVDLAEAGQIIESGEREMIHSVFELGDTTVREVMVPRTDMVFIEAHKTLRQCQTLALRSGFSRIPVVGPTGLDDVVGIVYLKDVAQRVYENREAESTERVDSVARPALFVPDSKPVDDLLRELQARRTHVAMVVDEYGGTAGLVTIEDIIEEIVGEIADEYDSTEEPIEWLDDDTVRVSARLQVDELGELFDIDLSDDDVDTVGGLLAKHLGRVPISGAQTEVGELHLEAEDTTGRRNRISTVKVSRLPGRIADAQDVAGSS</sequence>
<dbReference type="InterPro" id="IPR016169">
    <property type="entry name" value="FAD-bd_PCMH_sub2"/>
</dbReference>
<dbReference type="InterPro" id="IPR005170">
    <property type="entry name" value="Transptr-assoc_dom"/>
</dbReference>
<dbReference type="SUPFAM" id="SSF54631">
    <property type="entry name" value="CBS-domain pair"/>
    <property type="match status" value="1"/>
</dbReference>
<feature type="domain" description="CBS" evidence="12">
    <location>
        <begin position="253"/>
        <end position="310"/>
    </location>
</feature>
<dbReference type="Pfam" id="PF01595">
    <property type="entry name" value="CNNM"/>
    <property type="match status" value="1"/>
</dbReference>
<keyword evidence="8 10" id="KW-0472">Membrane</keyword>
<organism evidence="14 15">
    <name type="scientific">Phytoactinopolyspora halophila</name>
    <dbReference type="NCBI Taxonomy" id="1981511"/>
    <lineage>
        <taxon>Bacteria</taxon>
        <taxon>Bacillati</taxon>
        <taxon>Actinomycetota</taxon>
        <taxon>Actinomycetes</taxon>
        <taxon>Jiangellales</taxon>
        <taxon>Jiangellaceae</taxon>
        <taxon>Phytoactinopolyspora</taxon>
    </lineage>
</organism>
<dbReference type="CDD" id="cd04590">
    <property type="entry name" value="CBS_pair_CorC_HlyC_assoc"/>
    <property type="match status" value="1"/>
</dbReference>
<dbReference type="SUPFAM" id="SSF56176">
    <property type="entry name" value="FAD-binding/transporter-associated domain-like"/>
    <property type="match status" value="1"/>
</dbReference>
<dbReference type="InterPro" id="IPR000644">
    <property type="entry name" value="CBS_dom"/>
</dbReference>
<dbReference type="EMBL" id="QMIG01000023">
    <property type="protein sequence ID" value="RAW11017.1"/>
    <property type="molecule type" value="Genomic_DNA"/>
</dbReference>
<dbReference type="InterPro" id="IPR046342">
    <property type="entry name" value="CBS_dom_sf"/>
</dbReference>
<dbReference type="PANTHER" id="PTHR22777:SF32">
    <property type="entry name" value="UPF0053 INNER MEMBRANE PROTEIN YFJD"/>
    <property type="match status" value="1"/>
</dbReference>
<name>A0A329QF72_9ACTN</name>
<dbReference type="Proteomes" id="UP000250462">
    <property type="component" value="Unassembled WGS sequence"/>
</dbReference>
<dbReference type="GO" id="GO:0005886">
    <property type="term" value="C:plasma membrane"/>
    <property type="evidence" value="ECO:0007669"/>
    <property type="project" value="UniProtKB-SubCell"/>
</dbReference>
<dbReference type="PROSITE" id="PS51846">
    <property type="entry name" value="CNNM"/>
    <property type="match status" value="1"/>
</dbReference>
<dbReference type="AlphaFoldDB" id="A0A329QF72"/>
<keyword evidence="6 10" id="KW-1133">Transmembrane helix</keyword>
<feature type="domain" description="CNNM transmembrane" evidence="13">
    <location>
        <begin position="1"/>
        <end position="165"/>
    </location>
</feature>
<evidence type="ECO:0000256" key="5">
    <source>
        <dbReference type="ARBA" id="ARBA00022737"/>
    </source>
</evidence>
<dbReference type="SMART" id="SM01091">
    <property type="entry name" value="CorC_HlyC"/>
    <property type="match status" value="1"/>
</dbReference>